<dbReference type="EC" id="6.1.1.20" evidence="15"/>
<comment type="subunit">
    <text evidence="3 15">Tetramer of two alpha and two beta subunits.</text>
</comment>
<name>A0ABW0UB37_9BACI</name>
<dbReference type="Gene3D" id="2.40.50.140">
    <property type="entry name" value="Nucleic acid-binding proteins"/>
    <property type="match status" value="1"/>
</dbReference>
<evidence type="ECO:0000256" key="6">
    <source>
        <dbReference type="ARBA" id="ARBA00022598"/>
    </source>
</evidence>
<dbReference type="NCBIfam" id="TIGR00472">
    <property type="entry name" value="pheT_bact"/>
    <property type="match status" value="1"/>
</dbReference>
<dbReference type="Pfam" id="PF03483">
    <property type="entry name" value="B3_4"/>
    <property type="match status" value="1"/>
</dbReference>
<dbReference type="InterPro" id="IPR045060">
    <property type="entry name" value="Phe-tRNA-ligase_IIc_bsu"/>
</dbReference>
<keyword evidence="6 15" id="KW-0436">Ligase</keyword>
<evidence type="ECO:0000256" key="14">
    <source>
        <dbReference type="ARBA" id="ARBA00049255"/>
    </source>
</evidence>
<dbReference type="InterPro" id="IPR041616">
    <property type="entry name" value="PheRS_beta_core"/>
</dbReference>
<dbReference type="InterPro" id="IPR002547">
    <property type="entry name" value="tRNA-bd_dom"/>
</dbReference>
<dbReference type="InterPro" id="IPR036690">
    <property type="entry name" value="Fdx_antiC-bd_sf"/>
</dbReference>
<evidence type="ECO:0000259" key="17">
    <source>
        <dbReference type="PROSITE" id="PS50886"/>
    </source>
</evidence>
<dbReference type="PROSITE" id="PS51447">
    <property type="entry name" value="FDX_ACB"/>
    <property type="match status" value="1"/>
</dbReference>
<dbReference type="Proteomes" id="UP001596143">
    <property type="component" value="Unassembled WGS sequence"/>
</dbReference>
<evidence type="ECO:0000256" key="4">
    <source>
        <dbReference type="ARBA" id="ARBA00022490"/>
    </source>
</evidence>
<accession>A0ABW0UB37</accession>
<dbReference type="PANTHER" id="PTHR10947">
    <property type="entry name" value="PHENYLALANYL-TRNA SYNTHETASE BETA CHAIN AND LEUCINE-RICH REPEAT-CONTAINING PROTEIN 47"/>
    <property type="match status" value="1"/>
</dbReference>
<feature type="binding site" evidence="15">
    <location>
        <position position="467"/>
    </location>
    <ligand>
        <name>Mg(2+)</name>
        <dbReference type="ChEBI" id="CHEBI:18420"/>
        <note>shared with alpha subunit</note>
    </ligand>
</feature>
<proteinExistence type="inferred from homology"/>
<dbReference type="InterPro" id="IPR045864">
    <property type="entry name" value="aa-tRNA-synth_II/BPL/LPL"/>
</dbReference>
<keyword evidence="5 16" id="KW-0820">tRNA-binding</keyword>
<keyword evidence="11 16" id="KW-0694">RNA-binding</keyword>
<evidence type="ECO:0000313" key="20">
    <source>
        <dbReference type="EMBL" id="MFC5629529.1"/>
    </source>
</evidence>
<evidence type="ECO:0000256" key="12">
    <source>
        <dbReference type="ARBA" id="ARBA00022917"/>
    </source>
</evidence>
<dbReference type="InterPro" id="IPR005121">
    <property type="entry name" value="Fdx_antiC-bd"/>
</dbReference>
<evidence type="ECO:0000256" key="13">
    <source>
        <dbReference type="ARBA" id="ARBA00023146"/>
    </source>
</evidence>
<dbReference type="SUPFAM" id="SSF54991">
    <property type="entry name" value="Anticodon-binding domain of PheRS"/>
    <property type="match status" value="1"/>
</dbReference>
<dbReference type="GO" id="GO:0004826">
    <property type="term" value="F:phenylalanine-tRNA ligase activity"/>
    <property type="evidence" value="ECO:0007669"/>
    <property type="project" value="UniProtKB-EC"/>
</dbReference>
<keyword evidence="7 15" id="KW-0479">Metal-binding</keyword>
<comment type="similarity">
    <text evidence="2 15">Belongs to the phenylalanyl-tRNA synthetase beta subunit family. Type 1 subfamily.</text>
</comment>
<evidence type="ECO:0000256" key="9">
    <source>
        <dbReference type="ARBA" id="ARBA00022840"/>
    </source>
</evidence>
<evidence type="ECO:0000256" key="1">
    <source>
        <dbReference type="ARBA" id="ARBA00004496"/>
    </source>
</evidence>
<comment type="caution">
    <text evidence="20">The sequence shown here is derived from an EMBL/GenBank/DDBJ whole genome shotgun (WGS) entry which is preliminary data.</text>
</comment>
<dbReference type="SMART" id="SM00896">
    <property type="entry name" value="FDX-ACB"/>
    <property type="match status" value="1"/>
</dbReference>
<protein>
    <recommendedName>
        <fullName evidence="15">Phenylalanine--tRNA ligase beta subunit</fullName>
        <ecNumber evidence="15">6.1.1.20</ecNumber>
    </recommendedName>
    <alternativeName>
        <fullName evidence="15">Phenylalanyl-tRNA synthetase beta subunit</fullName>
        <shortName evidence="15">PheRS</shortName>
    </alternativeName>
</protein>
<keyword evidence="4 15" id="KW-0963">Cytoplasm</keyword>
<evidence type="ECO:0000256" key="3">
    <source>
        <dbReference type="ARBA" id="ARBA00011209"/>
    </source>
</evidence>
<feature type="domain" description="B5" evidence="19">
    <location>
        <begin position="408"/>
        <end position="483"/>
    </location>
</feature>
<dbReference type="Pfam" id="PF03147">
    <property type="entry name" value="FDX-ACB"/>
    <property type="match status" value="1"/>
</dbReference>
<dbReference type="InterPro" id="IPR004532">
    <property type="entry name" value="Phe-tRNA-ligase_IIc_bsu_bact"/>
</dbReference>
<evidence type="ECO:0000256" key="15">
    <source>
        <dbReference type="HAMAP-Rule" id="MF_00283"/>
    </source>
</evidence>
<evidence type="ECO:0000256" key="11">
    <source>
        <dbReference type="ARBA" id="ARBA00022884"/>
    </source>
</evidence>
<evidence type="ECO:0000256" key="10">
    <source>
        <dbReference type="ARBA" id="ARBA00022842"/>
    </source>
</evidence>
<reference evidence="21" key="1">
    <citation type="journal article" date="2019" name="Int. J. Syst. Evol. Microbiol.">
        <title>The Global Catalogue of Microorganisms (GCM) 10K type strain sequencing project: providing services to taxonomists for standard genome sequencing and annotation.</title>
        <authorList>
            <consortium name="The Broad Institute Genomics Platform"/>
            <consortium name="The Broad Institute Genome Sequencing Center for Infectious Disease"/>
            <person name="Wu L."/>
            <person name="Ma J."/>
        </authorList>
    </citation>
    <scope>NUCLEOTIDE SEQUENCE [LARGE SCALE GENOMIC DNA]</scope>
    <source>
        <strain evidence="21">CGMCC 1.15790</strain>
    </source>
</reference>
<evidence type="ECO:0000259" key="19">
    <source>
        <dbReference type="PROSITE" id="PS51483"/>
    </source>
</evidence>
<feature type="domain" description="TRNA-binding" evidence="17">
    <location>
        <begin position="40"/>
        <end position="154"/>
    </location>
</feature>
<keyword evidence="10 15" id="KW-0460">Magnesium</keyword>
<dbReference type="PROSITE" id="PS50886">
    <property type="entry name" value="TRBD"/>
    <property type="match status" value="1"/>
</dbReference>
<dbReference type="CDD" id="cd02796">
    <property type="entry name" value="tRNA_bind_bactPheRS"/>
    <property type="match status" value="1"/>
</dbReference>
<dbReference type="NCBIfam" id="NF045760">
    <property type="entry name" value="YtpR"/>
    <property type="match status" value="1"/>
</dbReference>
<dbReference type="Gene3D" id="3.30.70.380">
    <property type="entry name" value="Ferrodoxin-fold anticodon-binding domain"/>
    <property type="match status" value="1"/>
</dbReference>
<dbReference type="InterPro" id="IPR009061">
    <property type="entry name" value="DNA-bd_dom_put_sf"/>
</dbReference>
<keyword evidence="21" id="KW-1185">Reference proteome</keyword>
<sequence length="805" mass="90167">MLVSYNWLKNYVEIDDLTVEELSEKLTRGGVEVDAIHPRGEKISHLVVGLVEKVTPHPNADKLRVCQVNIGETVSQIVCGAPNVAEGQKVVVAKPGAVLPGDVQIKATTIRGETSEGMICSLDELGIEQKLISKEWQDGIYVLPEEIEVGTDAAKVLGLDDTVLELDLTPNRADCLSMIGVAYEVAALLGREVRLPERTFTETNEKTSDYIRVEIQQKEDNPFYYARVIKNVTIGPSPQWMQNYLTAAGIRPINNVVDITNFVLMEYGQPLHAFDYDRFGSKEVVVRRAHDEEKITTLDGEERVLSPEHLAITNGKEPVALAGVMGGAFSEVQEDTTTVLLEAAYFSPIRVRRASHAFGLRSEASQRYEKGIDPFRVEEAAERALSLLEKYAGGEVLQGVVAQDYRVQEKRTVTSTTDRLNQILGTNIATSEILSIFERLRFEVTEEDEAFTIHVPTRRLDISIEEDIAEEVARLYGYNKIPTTLPISKTTPGALTAEQKARRQVRRYLEASGFSEALTYSLTSPEKTTRFLLEEVPETVRLSMPMSEERSVLRTSLIPHLLDAIQHNLNRQVRDVALFEIGDIFIAQKENDLPTEKMLLGLAMTGTWESHRWQGEEKKVDFYVIKGVLEGLFASLGISEEVTYSPSERPDMHPGRSADIHWNGEFIGIVGQIHPLTAKEWDVKETYVAQIYLGHLLEKEKEVRLYEPLPRYPSITRDIALVVDKDISAGDVKAVIASAGGELLKQITLFDVYEGEHLEEGKKSLAFSLVYLDPNRTLTDEEVTTVHESVLQELETKLHATLRDK</sequence>
<gene>
    <name evidence="15 20" type="primary">pheT</name>
    <name evidence="20" type="ORF">ACFPTR_11760</name>
</gene>
<feature type="binding site" evidence="15">
    <location>
        <position position="470"/>
    </location>
    <ligand>
        <name>Mg(2+)</name>
        <dbReference type="ChEBI" id="CHEBI:18420"/>
        <note>shared with alpha subunit</note>
    </ligand>
</feature>
<evidence type="ECO:0000256" key="8">
    <source>
        <dbReference type="ARBA" id="ARBA00022741"/>
    </source>
</evidence>
<dbReference type="SUPFAM" id="SSF50249">
    <property type="entry name" value="Nucleic acid-binding proteins"/>
    <property type="match status" value="1"/>
</dbReference>
<comment type="catalytic activity">
    <reaction evidence="14 15">
        <text>tRNA(Phe) + L-phenylalanine + ATP = L-phenylalanyl-tRNA(Phe) + AMP + diphosphate + H(+)</text>
        <dbReference type="Rhea" id="RHEA:19413"/>
        <dbReference type="Rhea" id="RHEA-COMP:9668"/>
        <dbReference type="Rhea" id="RHEA-COMP:9699"/>
        <dbReference type="ChEBI" id="CHEBI:15378"/>
        <dbReference type="ChEBI" id="CHEBI:30616"/>
        <dbReference type="ChEBI" id="CHEBI:33019"/>
        <dbReference type="ChEBI" id="CHEBI:58095"/>
        <dbReference type="ChEBI" id="CHEBI:78442"/>
        <dbReference type="ChEBI" id="CHEBI:78531"/>
        <dbReference type="ChEBI" id="CHEBI:456215"/>
        <dbReference type="EC" id="6.1.1.20"/>
    </reaction>
</comment>
<keyword evidence="12 15" id="KW-0648">Protein biosynthesis</keyword>
<comment type="subcellular location">
    <subcellularLocation>
        <location evidence="1 15">Cytoplasm</location>
    </subcellularLocation>
</comment>
<dbReference type="Gene3D" id="3.50.40.10">
    <property type="entry name" value="Phenylalanyl-trna Synthetase, Chain B, domain 3"/>
    <property type="match status" value="1"/>
</dbReference>
<dbReference type="PROSITE" id="PS51483">
    <property type="entry name" value="B5"/>
    <property type="match status" value="1"/>
</dbReference>
<dbReference type="InterPro" id="IPR033714">
    <property type="entry name" value="tRNA_bind_bactPheRS"/>
</dbReference>
<dbReference type="Pfam" id="PF17759">
    <property type="entry name" value="tRNA_synthFbeta"/>
    <property type="match status" value="1"/>
</dbReference>
<evidence type="ECO:0000256" key="16">
    <source>
        <dbReference type="PROSITE-ProRule" id="PRU00209"/>
    </source>
</evidence>
<evidence type="ECO:0000256" key="2">
    <source>
        <dbReference type="ARBA" id="ARBA00008653"/>
    </source>
</evidence>
<dbReference type="EMBL" id="JBHSPF010000059">
    <property type="protein sequence ID" value="MFC5629529.1"/>
    <property type="molecule type" value="Genomic_DNA"/>
</dbReference>
<keyword evidence="8 15" id="KW-0547">Nucleotide-binding</keyword>
<dbReference type="CDD" id="cd00769">
    <property type="entry name" value="PheRS_beta_core"/>
    <property type="match status" value="1"/>
</dbReference>
<dbReference type="Gene3D" id="3.30.56.10">
    <property type="match status" value="2"/>
</dbReference>
<keyword evidence="13 15" id="KW-0030">Aminoacyl-tRNA synthetase</keyword>
<dbReference type="InterPro" id="IPR005146">
    <property type="entry name" value="B3/B4_tRNA-bd"/>
</dbReference>
<comment type="cofactor">
    <cofactor evidence="15">
        <name>Mg(2+)</name>
        <dbReference type="ChEBI" id="CHEBI:18420"/>
    </cofactor>
    <text evidence="15">Binds 2 magnesium ions per tetramer.</text>
</comment>
<dbReference type="Pfam" id="PF01588">
    <property type="entry name" value="tRNA_bind"/>
    <property type="match status" value="1"/>
</dbReference>
<evidence type="ECO:0000259" key="18">
    <source>
        <dbReference type="PROSITE" id="PS51447"/>
    </source>
</evidence>
<dbReference type="SMART" id="SM00873">
    <property type="entry name" value="B3_4"/>
    <property type="match status" value="1"/>
</dbReference>
<dbReference type="SUPFAM" id="SSF56037">
    <property type="entry name" value="PheT/TilS domain"/>
    <property type="match status" value="1"/>
</dbReference>
<dbReference type="HAMAP" id="MF_00283">
    <property type="entry name" value="Phe_tRNA_synth_beta1"/>
    <property type="match status" value="1"/>
</dbReference>
<dbReference type="Pfam" id="PF03484">
    <property type="entry name" value="B5"/>
    <property type="match status" value="1"/>
</dbReference>
<evidence type="ECO:0000256" key="5">
    <source>
        <dbReference type="ARBA" id="ARBA00022555"/>
    </source>
</evidence>
<evidence type="ECO:0000256" key="7">
    <source>
        <dbReference type="ARBA" id="ARBA00022723"/>
    </source>
</evidence>
<dbReference type="PANTHER" id="PTHR10947:SF0">
    <property type="entry name" value="PHENYLALANINE--TRNA LIGASE BETA SUBUNIT"/>
    <property type="match status" value="1"/>
</dbReference>
<feature type="binding site" evidence="15">
    <location>
        <position position="471"/>
    </location>
    <ligand>
        <name>Mg(2+)</name>
        <dbReference type="ChEBI" id="CHEBI:18420"/>
        <note>shared with alpha subunit</note>
    </ligand>
</feature>
<dbReference type="SMART" id="SM00874">
    <property type="entry name" value="B5"/>
    <property type="match status" value="1"/>
</dbReference>
<keyword evidence="9 15" id="KW-0067">ATP-binding</keyword>
<dbReference type="InterPro" id="IPR005147">
    <property type="entry name" value="tRNA_synthase_B5-dom"/>
</dbReference>
<dbReference type="InterPro" id="IPR020825">
    <property type="entry name" value="Phe-tRNA_synthase-like_B3/B4"/>
</dbReference>
<dbReference type="Gene3D" id="3.30.930.10">
    <property type="entry name" value="Bira Bifunctional Protein, Domain 2"/>
    <property type="match status" value="1"/>
</dbReference>
<dbReference type="SUPFAM" id="SSF55681">
    <property type="entry name" value="Class II aaRS and biotin synthetases"/>
    <property type="match status" value="1"/>
</dbReference>
<feature type="binding site" evidence="15">
    <location>
        <position position="461"/>
    </location>
    <ligand>
        <name>Mg(2+)</name>
        <dbReference type="ChEBI" id="CHEBI:18420"/>
        <note>shared with alpha subunit</note>
    </ligand>
</feature>
<evidence type="ECO:0000313" key="21">
    <source>
        <dbReference type="Proteomes" id="UP001596143"/>
    </source>
</evidence>
<dbReference type="InterPro" id="IPR012340">
    <property type="entry name" value="NA-bd_OB-fold"/>
</dbReference>
<feature type="domain" description="FDX-ACB" evidence="18">
    <location>
        <begin position="710"/>
        <end position="803"/>
    </location>
</feature>
<dbReference type="SUPFAM" id="SSF46955">
    <property type="entry name" value="Putative DNA-binding domain"/>
    <property type="match status" value="1"/>
</dbReference>
<dbReference type="RefSeq" id="WP_270897252.1">
    <property type="nucleotide sequence ID" value="NZ_JBHSPF010000059.1"/>
</dbReference>
<organism evidence="20 21">
    <name type="scientific">Aliibacillus thermotolerans</name>
    <dbReference type="NCBI Taxonomy" id="1834418"/>
    <lineage>
        <taxon>Bacteria</taxon>
        <taxon>Bacillati</taxon>
        <taxon>Bacillota</taxon>
        <taxon>Bacilli</taxon>
        <taxon>Bacillales</taxon>
        <taxon>Bacillaceae</taxon>
        <taxon>Aliibacillus</taxon>
    </lineage>
</organism>